<evidence type="ECO:0000313" key="2">
    <source>
        <dbReference type="Proteomes" id="UP000293398"/>
    </source>
</evidence>
<proteinExistence type="predicted"/>
<keyword evidence="2" id="KW-1185">Reference proteome</keyword>
<gene>
    <name evidence="1" type="ORF">EV681_4057</name>
</gene>
<accession>A0A4Q7VBR1</accession>
<dbReference type="Proteomes" id="UP000293398">
    <property type="component" value="Unassembled WGS sequence"/>
</dbReference>
<evidence type="ECO:0000313" key="1">
    <source>
        <dbReference type="EMBL" id="RZT92148.1"/>
    </source>
</evidence>
<comment type="caution">
    <text evidence="1">The sequence shown here is derived from an EMBL/GenBank/DDBJ whole genome shotgun (WGS) entry which is preliminary data.</text>
</comment>
<protein>
    <submittedName>
        <fullName evidence="1">Uncharacterized protein</fullName>
    </submittedName>
</protein>
<organism evidence="1 2">
    <name type="scientific">Advenella incenata</name>
    <dbReference type="NCBI Taxonomy" id="267800"/>
    <lineage>
        <taxon>Bacteria</taxon>
        <taxon>Pseudomonadati</taxon>
        <taxon>Pseudomonadota</taxon>
        <taxon>Betaproteobacteria</taxon>
        <taxon>Burkholderiales</taxon>
        <taxon>Alcaligenaceae</taxon>
    </lineage>
</organism>
<name>A0A4Q7VBR1_9BURK</name>
<reference evidence="1 2" key="1">
    <citation type="submission" date="2019-02" db="EMBL/GenBank/DDBJ databases">
        <title>Genomic Encyclopedia of Type Strains, Phase IV (KMG-IV): sequencing the most valuable type-strain genomes for metagenomic binning, comparative biology and taxonomic classification.</title>
        <authorList>
            <person name="Goeker M."/>
        </authorList>
    </citation>
    <scope>NUCLEOTIDE SEQUENCE [LARGE SCALE GENOMIC DNA]</scope>
    <source>
        <strain evidence="1 2">DSM 23814</strain>
    </source>
</reference>
<dbReference type="EMBL" id="SHKO01000004">
    <property type="protein sequence ID" value="RZT92148.1"/>
    <property type="molecule type" value="Genomic_DNA"/>
</dbReference>
<sequence length="47" mass="5413">MNEKPKGVFFCQIIFHRDPYTTGTIGLARRTYCPKILTTLIIDCHIS</sequence>
<dbReference type="AlphaFoldDB" id="A0A4Q7VBR1"/>